<dbReference type="RefSeq" id="WP_096649937.1">
    <property type="nucleotide sequence ID" value="NZ_NWUX01000001.1"/>
</dbReference>
<evidence type="ECO:0000256" key="1">
    <source>
        <dbReference type="ARBA" id="ARBA00022801"/>
    </source>
</evidence>
<dbReference type="OrthoDB" id="9813282at2"/>
<evidence type="ECO:0000313" key="3">
    <source>
        <dbReference type="EMBL" id="PCF97584.1"/>
    </source>
</evidence>
<keyword evidence="1" id="KW-0378">Hydrolase</keyword>
<dbReference type="Proteomes" id="UP000218677">
    <property type="component" value="Unassembled WGS sequence"/>
</dbReference>
<dbReference type="InterPro" id="IPR029069">
    <property type="entry name" value="HotDog_dom_sf"/>
</dbReference>
<dbReference type="CDD" id="cd03443">
    <property type="entry name" value="PaaI_thioesterase"/>
    <property type="match status" value="1"/>
</dbReference>
<proteinExistence type="predicted"/>
<keyword evidence="4" id="KW-1185">Reference proteome</keyword>
<gene>
    <name evidence="3" type="ORF">CPA45_02310</name>
</gene>
<feature type="domain" description="Thioesterase" evidence="2">
    <location>
        <begin position="92"/>
        <end position="169"/>
    </location>
</feature>
<dbReference type="PANTHER" id="PTHR43240:SF1">
    <property type="entry name" value="BLR5584 PROTEIN"/>
    <property type="match status" value="1"/>
</dbReference>
<dbReference type="NCBIfam" id="TIGR00369">
    <property type="entry name" value="unchar_dom_1"/>
    <property type="match status" value="1"/>
</dbReference>
<dbReference type="AlphaFoldDB" id="A0A2A4HU34"/>
<comment type="caution">
    <text evidence="3">The sequence shown here is derived from an EMBL/GenBank/DDBJ whole genome shotgun (WGS) entry which is preliminary data.</text>
</comment>
<dbReference type="PANTHER" id="PTHR43240">
    <property type="entry name" value="1,4-DIHYDROXY-2-NAPHTHOYL-COA THIOESTERASE 1"/>
    <property type="match status" value="1"/>
</dbReference>
<sequence>MTTSIDTRNAEETLALWQAEEAAVRERIQTVPGVATPAQIAGRSGLQVFEALLAGEIPPPPMADTLNFTLLRVEPGFALFQGQPRFSHYNPMGTVHGGWFATMLDTAMGCAVHSTLPPGKAYTTLELKLNLVRALTDAVPLVRVEGQLVHGGRQVSTAEGRLIGPDGKLYAHASTTCLIFEQRA</sequence>
<dbReference type="SUPFAM" id="SSF54637">
    <property type="entry name" value="Thioesterase/thiol ester dehydrase-isomerase"/>
    <property type="match status" value="1"/>
</dbReference>
<protein>
    <submittedName>
        <fullName evidence="3">Aromatic compound catabolic protein</fullName>
    </submittedName>
</protein>
<evidence type="ECO:0000313" key="4">
    <source>
        <dbReference type="Proteomes" id="UP000218677"/>
    </source>
</evidence>
<accession>A0A2A4HU34</accession>
<dbReference type="Gene3D" id="3.10.129.10">
    <property type="entry name" value="Hotdog Thioesterase"/>
    <property type="match status" value="1"/>
</dbReference>
<organism evidence="3 4">
    <name type="scientific">Vreelandella nigrificans</name>
    <dbReference type="NCBI Taxonomy" id="2042704"/>
    <lineage>
        <taxon>Bacteria</taxon>
        <taxon>Pseudomonadati</taxon>
        <taxon>Pseudomonadota</taxon>
        <taxon>Gammaproteobacteria</taxon>
        <taxon>Oceanospirillales</taxon>
        <taxon>Halomonadaceae</taxon>
        <taxon>Vreelandella</taxon>
    </lineage>
</organism>
<dbReference type="EMBL" id="NWUX01000001">
    <property type="protein sequence ID" value="PCF97584.1"/>
    <property type="molecule type" value="Genomic_DNA"/>
</dbReference>
<dbReference type="Pfam" id="PF03061">
    <property type="entry name" value="4HBT"/>
    <property type="match status" value="1"/>
</dbReference>
<dbReference type="GO" id="GO:0005829">
    <property type="term" value="C:cytosol"/>
    <property type="evidence" value="ECO:0007669"/>
    <property type="project" value="TreeGrafter"/>
</dbReference>
<evidence type="ECO:0000259" key="2">
    <source>
        <dbReference type="Pfam" id="PF03061"/>
    </source>
</evidence>
<dbReference type="InterPro" id="IPR006683">
    <property type="entry name" value="Thioestr_dom"/>
</dbReference>
<reference evidence="4" key="1">
    <citation type="submission" date="2017-09" db="EMBL/GenBank/DDBJ databases">
        <authorList>
            <person name="Cho G.-S."/>
            <person name="Oguntoyinbo F.A."/>
            <person name="Cnockaert M."/>
            <person name="Kabisch J."/>
            <person name="Neve H."/>
            <person name="Bockelmann W."/>
            <person name="Wenning M."/>
            <person name="Franz C.M."/>
            <person name="Vandamme P."/>
        </authorList>
    </citation>
    <scope>NUCLEOTIDE SEQUENCE [LARGE SCALE GENOMIC DNA]</scope>
    <source>
        <strain evidence="4">MBT G8648</strain>
    </source>
</reference>
<dbReference type="GO" id="GO:0061522">
    <property type="term" value="F:1,4-dihydroxy-2-naphthoyl-CoA thioesterase activity"/>
    <property type="evidence" value="ECO:0007669"/>
    <property type="project" value="TreeGrafter"/>
</dbReference>
<name>A0A2A4HU34_9GAMM</name>
<dbReference type="InterPro" id="IPR003736">
    <property type="entry name" value="PAAI_dom"/>
</dbReference>